<dbReference type="SUPFAM" id="SSF52540">
    <property type="entry name" value="P-loop containing nucleoside triphosphate hydrolases"/>
    <property type="match status" value="1"/>
</dbReference>
<evidence type="ECO:0000256" key="9">
    <source>
        <dbReference type="PROSITE-ProRule" id="PRU00723"/>
    </source>
</evidence>
<dbReference type="Gene3D" id="3.40.50.300">
    <property type="entry name" value="P-loop containing nucleotide triphosphate hydrolases"/>
    <property type="match status" value="2"/>
</dbReference>
<dbReference type="PROSITE" id="PS50103">
    <property type="entry name" value="ZF_C3H1"/>
    <property type="match status" value="1"/>
</dbReference>
<dbReference type="GO" id="GO:0008270">
    <property type="term" value="F:zinc ion binding"/>
    <property type="evidence" value="ECO:0007669"/>
    <property type="project" value="UniProtKB-KW"/>
</dbReference>
<evidence type="ECO:0000259" key="11">
    <source>
        <dbReference type="PROSITE" id="PS50103"/>
    </source>
</evidence>
<evidence type="ECO:0000256" key="3">
    <source>
        <dbReference type="ARBA" id="ARBA00022723"/>
    </source>
</evidence>
<accession>W6Q3Y4</accession>
<dbReference type="InterPro" id="IPR047187">
    <property type="entry name" value="SF1_C_Upf1"/>
</dbReference>
<dbReference type="InterPro" id="IPR041679">
    <property type="entry name" value="DNA2/NAM7-like_C"/>
</dbReference>
<name>W6Q3Y4_PENRF</name>
<dbReference type="Pfam" id="PF13087">
    <property type="entry name" value="AAA_12"/>
    <property type="match status" value="1"/>
</dbReference>
<feature type="domain" description="RZ-type" evidence="12">
    <location>
        <begin position="1846"/>
        <end position="1922"/>
    </location>
</feature>
<dbReference type="EMBL" id="HG792015">
    <property type="protein sequence ID" value="CDM28834.1"/>
    <property type="molecule type" value="Genomic_DNA"/>
</dbReference>
<proteinExistence type="predicted"/>
<keyword evidence="7 9" id="KW-0862">Zinc</keyword>
<dbReference type="InterPro" id="IPR000571">
    <property type="entry name" value="Znf_CCCH"/>
</dbReference>
<dbReference type="GO" id="GO:0031048">
    <property type="term" value="P:regulatory ncRNA-mediated heterochromatin formation"/>
    <property type="evidence" value="ECO:0007669"/>
    <property type="project" value="TreeGrafter"/>
</dbReference>
<keyword evidence="6" id="KW-0067">ATP-binding</keyword>
<dbReference type="InterPro" id="IPR045055">
    <property type="entry name" value="DNA2/NAM7-like"/>
</dbReference>
<keyword evidence="8" id="KW-0391">Immunity</keyword>
<feature type="region of interest" description="Disordered" evidence="10">
    <location>
        <begin position="455"/>
        <end position="475"/>
    </location>
</feature>
<evidence type="ECO:0000313" key="14">
    <source>
        <dbReference type="Proteomes" id="UP000030686"/>
    </source>
</evidence>
<feature type="compositionally biased region" description="Polar residues" evidence="10">
    <location>
        <begin position="27"/>
        <end position="46"/>
    </location>
</feature>
<feature type="domain" description="C3H1-type" evidence="11">
    <location>
        <begin position="1"/>
        <end position="27"/>
    </location>
</feature>
<comment type="subcellular location">
    <subcellularLocation>
        <location evidence="1">Cytoplasm</location>
    </subcellularLocation>
</comment>
<dbReference type="InterPro" id="IPR046439">
    <property type="entry name" value="ZF_RZ_dom"/>
</dbReference>
<dbReference type="PANTHER" id="PTHR10887">
    <property type="entry name" value="DNA2/NAM7 HELICASE FAMILY"/>
    <property type="match status" value="1"/>
</dbReference>
<keyword evidence="2" id="KW-0963">Cytoplasm</keyword>
<feature type="compositionally biased region" description="Basic and acidic residues" evidence="10">
    <location>
        <begin position="455"/>
        <end position="468"/>
    </location>
</feature>
<keyword evidence="6" id="KW-0547">Nucleotide-binding</keyword>
<dbReference type="OMA" id="PVCQVPI"/>
<dbReference type="Proteomes" id="UP000030686">
    <property type="component" value="Unassembled WGS sequence"/>
</dbReference>
<dbReference type="Pfam" id="PF20173">
    <property type="entry name" value="ZnF_RZ-type"/>
    <property type="match status" value="1"/>
</dbReference>
<evidence type="ECO:0000256" key="7">
    <source>
        <dbReference type="ARBA" id="ARBA00022833"/>
    </source>
</evidence>
<keyword evidence="3 9" id="KW-0479">Metal-binding</keyword>
<protein>
    <submittedName>
        <fullName evidence="13">Zinc finger, CCCH-type</fullName>
    </submittedName>
</protein>
<sequence length="1924" mass="217170">MDSKRLCRDFAKGNCRWKNCKFVHASNGQSQSHSPTIPASPASQVQRPEPLPQRSCILPNADKEFRAWQNSIPLRSTVTRPSSGKKTTLFQKARELIGSDASIRQEVIRTLASEDGLRLILDLVQENFEEMNAATRDLLFKTQVLPFLETITNPEVASSLVLEQAVGTIYNVLFGLDGSRAARWLNFICGVLEIDTTNEGSAMLLEASLHTFSRIADLNSTAPVQDCLHAVAQRFETVLTSMNDKNGMSGRLYQSRMHLDRLLQRMETGNSLSTGTTENKVKNESNVAFVANRETPGGRHNNDFDDICQIKIMPTFEEICSLREEYLPVNNPLQWHIDGVDGLLDRNFRLLREDTVGQLRDAIHHELSPRAQRSQLRRFVYPNSIVVKLEFNWLWGFYFEVDFPQPAGVRNFTPKARETWWQNSKRLQPGALVCLIVQKDVVVFCTVTHRDMSPRYRKDTPSQDHVPPENKANPRTLWKSATRGSVMLMPVDSRCNNTQVVLDLFDSKKANMSLVEFPGVILPAFEPALRALQSMKRTKNLPFSELFVPWTFDDFNLFDMAPPLYALQPGFASNLRCLMKNDTNFYVRVDQPSNVKYVQDNSTLDGAQAHALISCLKRKLGLIQGPPGTGKSYTGVALIKVLLANKDAAAGGNLGPILCVTYTNHALDQLLESLLDNKVTSQIVRIGSQSKSERLERFNLHIVARDTPRTKMEKKERWSTAEILSYCEEDFRALDLKNEVSIARLKSYIQRTNPSQHNQLFSLVQEDGSLRVQKDNPQTAINSWVDSAPAGSARARPVEELKNINVFEMSREERQLLYNRWCHDYRAEVEERVRRIVSSHEIAKKGYDSVQDEMHLRCLAEADVIGITTAGLARRLDMFRRLQCKFMLCEEAGEVLESHILTAFLPSVEHAVLIGDQQQLRPQVQNYDLSSENHRGGAQYSLDISLFERLVSSNKSPMDCGAPFSTLETQRRMHPSIARLVRKTLYPSLKDAPSVSEYPEIMGMRKRLFWLDHRHQEGGSDGDSMSTSHWNSHEIDMTVALVNHLVQQGEYKHGDIAVLTPYLGQLHRLRKRFDELFAIMVGNRDRVELKQAGFAGYETKDKPTIKAALSETLRMATVDNFQGEEAKVVVISLVRSNAKNQCGFLRTSNRINVLLSRAQHGMYIIGNSQTSIHVPMWAQVVKILRQEHNIGKALELQCPRHPDTPIVVSTPEDFPKFSPEGGCNLRCVNRLRCGHACIQKCHSDVLHNAVFCLEPCPRSLGGCNHPCPKRCGDRCPEKCMVNVYQKDRTLLCGHPMPDLPCWQDQDISKVRCLVPVDKTILGCSHTTSLPCHIDVEAQDYRCLAQCRSLLPCGHLCKKICYRCITKGPESVPANHGNCEQRCDRNQSTCAHTCSIPCHAEKPCPPCKAPCEVHCGHSKCPRKCYEPCTPCAEEKCLSACPHSVCSMPCAAPCDHVPCSKRCEKKLECGHQCPSVCGEKCPSSSFCQTCGNEDIHNHQVDFILGETYREINLDENPCVFPKCGHFLTIENMDAQMDMASYYDVDASGKPVSICVSLAPFSIQDIKTCATCRGPLRDISRYGRLVRRAILDESTKKLIIFLNQEYVPLAQELPQLVRELHECDGQRMYPWPAVIEISGARSHQIQSMGEIIESTNPGRWDAILDLRKRVDLYRRHVKPEEQPFERVRRMIENARQRQGLTTNPKHVDNVLQTKGFLQGTALLIRLDIALIVDLLDLGSQGRPHLVAPRFELDLQKMKDDCQTLIRHAASHHRLLQQAEGHIFLAQLYALERAHCLTPEKRNNILMHGQASIQKAKGLCDAHPGQTRGLADEVHSVEKMLRGGTFYTIITNEERMSVLSAMAQEFRGTGHWYYCRNGHPFTIGDCGLAREISRCPECDAPVGGESSELADGVRLAVDWDLDRERLNL</sequence>
<evidence type="ECO:0000256" key="2">
    <source>
        <dbReference type="ARBA" id="ARBA00022490"/>
    </source>
</evidence>
<evidence type="ECO:0000313" key="13">
    <source>
        <dbReference type="EMBL" id="CDM28834.1"/>
    </source>
</evidence>
<dbReference type="SMART" id="SM00438">
    <property type="entry name" value="ZnF_NFX"/>
    <property type="match status" value="5"/>
</dbReference>
<dbReference type="PANTHER" id="PTHR10887:SF445">
    <property type="entry name" value="NFX1-TYPE ZINC FINGER-CONTAINING PROTEIN 1"/>
    <property type="match status" value="1"/>
</dbReference>
<dbReference type="InterPro" id="IPR041677">
    <property type="entry name" value="DNA2/NAM7_AAA_11"/>
</dbReference>
<dbReference type="STRING" id="1365484.W6Q3Y4"/>
<feature type="zinc finger region" description="C3H1-type" evidence="9">
    <location>
        <begin position="1"/>
        <end position="27"/>
    </location>
</feature>
<dbReference type="InterPro" id="IPR027417">
    <property type="entry name" value="P-loop_NTPase"/>
</dbReference>
<evidence type="ECO:0000256" key="5">
    <source>
        <dbReference type="ARBA" id="ARBA00022771"/>
    </source>
</evidence>
<keyword evidence="6" id="KW-0347">Helicase</keyword>
<evidence type="ECO:0000256" key="4">
    <source>
        <dbReference type="ARBA" id="ARBA00022737"/>
    </source>
</evidence>
<dbReference type="GO" id="GO:0005737">
    <property type="term" value="C:cytoplasm"/>
    <property type="evidence" value="ECO:0007669"/>
    <property type="project" value="UniProtKB-SubCell"/>
</dbReference>
<evidence type="ECO:0000256" key="1">
    <source>
        <dbReference type="ARBA" id="ARBA00004496"/>
    </source>
</evidence>
<dbReference type="InterPro" id="IPR000967">
    <property type="entry name" value="Znf_NFX1"/>
</dbReference>
<keyword evidence="4" id="KW-0677">Repeat</keyword>
<dbReference type="GO" id="GO:0002376">
    <property type="term" value="P:immune system process"/>
    <property type="evidence" value="ECO:0007669"/>
    <property type="project" value="UniProtKB-KW"/>
</dbReference>
<dbReference type="CDD" id="cd06008">
    <property type="entry name" value="NF-X1-zinc-finger"/>
    <property type="match status" value="1"/>
</dbReference>
<feature type="region of interest" description="Disordered" evidence="10">
    <location>
        <begin position="27"/>
        <end position="53"/>
    </location>
</feature>
<evidence type="ECO:0000259" key="12">
    <source>
        <dbReference type="PROSITE" id="PS51981"/>
    </source>
</evidence>
<dbReference type="OrthoDB" id="2423195at2759"/>
<gene>
    <name evidence="13" type="ORF">PROQFM164_S01g002645</name>
</gene>
<evidence type="ECO:0000256" key="10">
    <source>
        <dbReference type="SAM" id="MobiDB-lite"/>
    </source>
</evidence>
<dbReference type="CDD" id="cd17936">
    <property type="entry name" value="EEXXEc_NFX1"/>
    <property type="match status" value="1"/>
</dbReference>
<reference evidence="13" key="1">
    <citation type="journal article" date="2014" name="Nat. Commun.">
        <title>Multiple recent horizontal transfers of a large genomic region in cheese making fungi.</title>
        <authorList>
            <person name="Cheeseman K."/>
            <person name="Ropars J."/>
            <person name="Renault P."/>
            <person name="Dupont J."/>
            <person name="Gouzy J."/>
            <person name="Branca A."/>
            <person name="Abraham A.L."/>
            <person name="Ceppi M."/>
            <person name="Conseiller E."/>
            <person name="Debuchy R."/>
            <person name="Malagnac F."/>
            <person name="Goarin A."/>
            <person name="Silar P."/>
            <person name="Lacoste S."/>
            <person name="Sallet E."/>
            <person name="Bensimon A."/>
            <person name="Giraud T."/>
            <person name="Brygoo Y."/>
        </authorList>
    </citation>
    <scope>NUCLEOTIDE SEQUENCE [LARGE SCALE GENOMIC DNA]</scope>
    <source>
        <strain evidence="13">FM164</strain>
    </source>
</reference>
<keyword evidence="14" id="KW-1185">Reference proteome</keyword>
<dbReference type="GO" id="GO:0031380">
    <property type="term" value="C:nuclear RNA-directed RNA polymerase complex"/>
    <property type="evidence" value="ECO:0007669"/>
    <property type="project" value="TreeGrafter"/>
</dbReference>
<keyword evidence="6" id="KW-0378">Hydrolase</keyword>
<dbReference type="Pfam" id="PF13086">
    <property type="entry name" value="AAA_11"/>
    <property type="match status" value="1"/>
</dbReference>
<organism evidence="13 14">
    <name type="scientific">Penicillium roqueforti (strain FM164)</name>
    <dbReference type="NCBI Taxonomy" id="1365484"/>
    <lineage>
        <taxon>Eukaryota</taxon>
        <taxon>Fungi</taxon>
        <taxon>Dikarya</taxon>
        <taxon>Ascomycota</taxon>
        <taxon>Pezizomycotina</taxon>
        <taxon>Eurotiomycetes</taxon>
        <taxon>Eurotiomycetidae</taxon>
        <taxon>Eurotiales</taxon>
        <taxon>Aspergillaceae</taxon>
        <taxon>Penicillium</taxon>
    </lineage>
</organism>
<evidence type="ECO:0000256" key="8">
    <source>
        <dbReference type="ARBA" id="ARBA00022859"/>
    </source>
</evidence>
<dbReference type="GO" id="GO:0004386">
    <property type="term" value="F:helicase activity"/>
    <property type="evidence" value="ECO:0007669"/>
    <property type="project" value="InterPro"/>
</dbReference>
<dbReference type="FunFam" id="3.40.50.300:FF:001660">
    <property type="entry name" value="NF-X1 finger and helicase protein, putative"/>
    <property type="match status" value="1"/>
</dbReference>
<dbReference type="CDD" id="cd18808">
    <property type="entry name" value="SF1_C_Upf1"/>
    <property type="match status" value="1"/>
</dbReference>
<keyword evidence="5 9" id="KW-0863">Zinc-finger</keyword>
<evidence type="ECO:0000256" key="6">
    <source>
        <dbReference type="ARBA" id="ARBA00022806"/>
    </source>
</evidence>
<dbReference type="PROSITE" id="PS51981">
    <property type="entry name" value="ZF_RZ"/>
    <property type="match status" value="1"/>
</dbReference>